<dbReference type="EMBL" id="CP058559">
    <property type="protein sequence ID" value="QNO16695.1"/>
    <property type="molecule type" value="Genomic_DNA"/>
</dbReference>
<dbReference type="Gene3D" id="3.20.20.80">
    <property type="entry name" value="Glycosidases"/>
    <property type="match status" value="1"/>
</dbReference>
<dbReference type="InterPro" id="IPR000322">
    <property type="entry name" value="Glyco_hydro_31_TIM"/>
</dbReference>
<dbReference type="CDD" id="cd14752">
    <property type="entry name" value="GH31_N"/>
    <property type="match status" value="1"/>
</dbReference>
<dbReference type="InterPro" id="IPR011013">
    <property type="entry name" value="Gal_mutarotase_sf_dom"/>
</dbReference>
<dbReference type="InterPro" id="IPR033403">
    <property type="entry name" value="DUF5110"/>
</dbReference>
<dbReference type="Pfam" id="PF21365">
    <property type="entry name" value="Glyco_hydro_31_3rd"/>
    <property type="match status" value="1"/>
</dbReference>
<dbReference type="GO" id="GO:0004553">
    <property type="term" value="F:hydrolase activity, hydrolyzing O-glycosyl compounds"/>
    <property type="evidence" value="ECO:0007669"/>
    <property type="project" value="InterPro"/>
</dbReference>
<dbReference type="Proteomes" id="UP000516160">
    <property type="component" value="Chromosome"/>
</dbReference>
<proteinExistence type="inferred from homology"/>
<dbReference type="InterPro" id="IPR025887">
    <property type="entry name" value="Glyco_hydro_31_N_dom"/>
</dbReference>
<comment type="similarity">
    <text evidence="1 4">Belongs to the glycosyl hydrolase 31 family.</text>
</comment>
<evidence type="ECO:0000256" key="1">
    <source>
        <dbReference type="ARBA" id="ARBA00007806"/>
    </source>
</evidence>
<keyword evidence="10" id="KW-1185">Reference proteome</keyword>
<keyword evidence="2 4" id="KW-0378">Hydrolase</keyword>
<dbReference type="PANTHER" id="PTHR22762">
    <property type="entry name" value="ALPHA-GLUCOSIDASE"/>
    <property type="match status" value="1"/>
</dbReference>
<dbReference type="Gene3D" id="2.60.40.4040">
    <property type="match status" value="1"/>
</dbReference>
<dbReference type="InterPro" id="IPR017853">
    <property type="entry name" value="GH"/>
</dbReference>
<evidence type="ECO:0000256" key="3">
    <source>
        <dbReference type="ARBA" id="ARBA00023295"/>
    </source>
</evidence>
<dbReference type="InterPro" id="IPR030458">
    <property type="entry name" value="Glyco_hydro_31_AS"/>
</dbReference>
<dbReference type="InterPro" id="IPR048395">
    <property type="entry name" value="Glyco_hydro_31_C"/>
</dbReference>
<dbReference type="GO" id="GO:0005975">
    <property type="term" value="P:carbohydrate metabolic process"/>
    <property type="evidence" value="ECO:0007669"/>
    <property type="project" value="InterPro"/>
</dbReference>
<evidence type="ECO:0000259" key="5">
    <source>
        <dbReference type="Pfam" id="PF01055"/>
    </source>
</evidence>
<dbReference type="PANTHER" id="PTHR22762:SF166">
    <property type="entry name" value="ALPHA-GLUCOSIDASE"/>
    <property type="match status" value="1"/>
</dbReference>
<name>A0A7G9WDD3_ALKCA</name>
<evidence type="ECO:0000313" key="10">
    <source>
        <dbReference type="Proteomes" id="UP000516160"/>
    </source>
</evidence>
<protein>
    <submittedName>
        <fullName evidence="9">DUF5110 domain-containing protein</fullName>
    </submittedName>
</protein>
<dbReference type="SUPFAM" id="SSF74650">
    <property type="entry name" value="Galactose mutarotase-like"/>
    <property type="match status" value="1"/>
</dbReference>
<feature type="domain" description="Glycoside hydrolase family 31 N-terminal" evidence="6">
    <location>
        <begin position="42"/>
        <end position="116"/>
    </location>
</feature>
<dbReference type="Gene3D" id="2.60.40.1760">
    <property type="entry name" value="glycosyl hydrolase (family 31)"/>
    <property type="match status" value="1"/>
</dbReference>
<evidence type="ECO:0000256" key="4">
    <source>
        <dbReference type="RuleBase" id="RU361185"/>
    </source>
</evidence>
<dbReference type="AlphaFoldDB" id="A0A7G9WDD3"/>
<feature type="domain" description="DUF5110" evidence="7">
    <location>
        <begin position="643"/>
        <end position="693"/>
    </location>
</feature>
<dbReference type="KEGG" id="acae:HYG86_12175"/>
<keyword evidence="3 4" id="KW-0326">Glycosidase</keyword>
<dbReference type="Pfam" id="PF17137">
    <property type="entry name" value="DUF5110"/>
    <property type="match status" value="1"/>
</dbReference>
<accession>A0A7G9WDD3</accession>
<dbReference type="PROSITE" id="PS00129">
    <property type="entry name" value="GLYCOSYL_HYDROL_F31_1"/>
    <property type="match status" value="1"/>
</dbReference>
<sequence>MKSYLMENGVKVFRYGEPIETGIIQGKMTATELNADLEIEFKKNNSSINLLLSPEDIVYGLGANLGGINKRGRTYESYCTDDPSHTEDKTKLYGAHNFFIISGDVSRGYFIDYPSMIKYDVGFKKTDILNIEITDENFTIYIIDGKSPSEVTSKFLTIIGRAYIPPKWGFGYFQSRWGYKDKGEILDIYNSFKENDIPIDGIYLDLDYMENFKDFSISDERFSDFKEFVTDLKKEGLYLVPIIDAGVKVEPGYDVYEEGIKGDHFCKDINGDPYVAAVWPGKVHFPDFLKDETQHWFGSKYKLLTDAGIEGVWNDMNEPAIFYDTKALDEAIEYAIESKGKNLDIHSFFSLKDKFTNLANKDAYYKSFYHLLGDKTLSNDEVHNLYGFYMTKSANLGLTKLLENKRFLLISRASSIGMHRFGGMWTGDNSSWWSHLELNIKMMPSLNMCGFFYTGADTGGFGGNCSGELLTRWLQFSVFTPLLRNHSAIGCRNQEPFSFDEQVTKNSKNIIKVRYRLLPYIYSEYMKAVSQYELMFKPLAFEYGESLAKETEDQLLFGNELMLTPVHSANQKGRYVFLPEKMAEITLGSESLEVEIKSDKIHYMDYGLENIKFYLRKNSILPLVRPSQNVKNMDTSMMDVVAYVDEKAHYTLLDDDGITYDFEKGEKFVTNISIEWKKDDYEINVSNNNSSVKELNFKVIDSRGNMTVKKINL</sequence>
<dbReference type="CDD" id="cd06604">
    <property type="entry name" value="GH31_glucosidase_II_MalA"/>
    <property type="match status" value="1"/>
</dbReference>
<feature type="domain" description="Glycosyl hydrolase family 31 C-terminal" evidence="8">
    <location>
        <begin position="535"/>
        <end position="621"/>
    </location>
</feature>
<dbReference type="SUPFAM" id="SSF51445">
    <property type="entry name" value="(Trans)glycosidases"/>
    <property type="match status" value="1"/>
</dbReference>
<feature type="domain" description="Glycoside hydrolase family 31 TIM barrel" evidence="5">
    <location>
        <begin position="163"/>
        <end position="523"/>
    </location>
</feature>
<evidence type="ECO:0000259" key="7">
    <source>
        <dbReference type="Pfam" id="PF17137"/>
    </source>
</evidence>
<gene>
    <name evidence="9" type="ORF">HYG86_12175</name>
</gene>
<evidence type="ECO:0000259" key="8">
    <source>
        <dbReference type="Pfam" id="PF21365"/>
    </source>
</evidence>
<dbReference type="Pfam" id="PF13802">
    <property type="entry name" value="Gal_mutarotas_2"/>
    <property type="match status" value="1"/>
</dbReference>
<reference evidence="9 10" key="1">
    <citation type="submission" date="2020-07" db="EMBL/GenBank/DDBJ databases">
        <title>Alkalicella. sp. LB2 genome.</title>
        <authorList>
            <person name="Postec A."/>
            <person name="Quemeneur M."/>
        </authorList>
    </citation>
    <scope>NUCLEOTIDE SEQUENCE [LARGE SCALE GENOMIC DNA]</scope>
    <source>
        <strain evidence="9 10">LB2</strain>
    </source>
</reference>
<dbReference type="GO" id="GO:0030246">
    <property type="term" value="F:carbohydrate binding"/>
    <property type="evidence" value="ECO:0007669"/>
    <property type="project" value="InterPro"/>
</dbReference>
<organism evidence="9 10">
    <name type="scientific">Alkalicella caledoniensis</name>
    <dbReference type="NCBI Taxonomy" id="2731377"/>
    <lineage>
        <taxon>Bacteria</taxon>
        <taxon>Bacillati</taxon>
        <taxon>Bacillota</taxon>
        <taxon>Clostridia</taxon>
        <taxon>Eubacteriales</taxon>
        <taxon>Proteinivoracaceae</taxon>
        <taxon>Alkalicella</taxon>
    </lineage>
</organism>
<dbReference type="Pfam" id="PF01055">
    <property type="entry name" value="Glyco_hydro_31_2nd"/>
    <property type="match status" value="1"/>
</dbReference>
<evidence type="ECO:0000256" key="2">
    <source>
        <dbReference type="ARBA" id="ARBA00022801"/>
    </source>
</evidence>
<evidence type="ECO:0000259" key="6">
    <source>
        <dbReference type="Pfam" id="PF13802"/>
    </source>
</evidence>
<evidence type="ECO:0000313" key="9">
    <source>
        <dbReference type="EMBL" id="QNO16695.1"/>
    </source>
</evidence>